<dbReference type="GO" id="GO:0005509">
    <property type="term" value="F:calcium ion binding"/>
    <property type="evidence" value="ECO:0007669"/>
    <property type="project" value="InterPro"/>
</dbReference>
<dbReference type="InterPro" id="IPR011049">
    <property type="entry name" value="Serralysin-like_metalloprot_C"/>
</dbReference>
<sequence>MAIDYTWTNVFFGDDYNNTLVGSVGQDELYGYGGDDIIVGDFGEDHIDGNNGNDLLAGASLEGFLDPEPDIFVFDPDDGNDTITDFTPASYDYLYPVPGDQIVLLGGTPNDVGNILANATTTVTGQTILVYGNTTIGLNGIDETEVSPDWFLLA</sequence>
<organism evidence="1 2">
    <name type="scientific">Skermanella aerolata</name>
    <dbReference type="NCBI Taxonomy" id="393310"/>
    <lineage>
        <taxon>Bacteria</taxon>
        <taxon>Pseudomonadati</taxon>
        <taxon>Pseudomonadota</taxon>
        <taxon>Alphaproteobacteria</taxon>
        <taxon>Rhodospirillales</taxon>
        <taxon>Azospirillaceae</taxon>
        <taxon>Skermanella</taxon>
    </lineage>
</organism>
<evidence type="ECO:0008006" key="3">
    <source>
        <dbReference type="Google" id="ProtNLM"/>
    </source>
</evidence>
<proteinExistence type="predicted"/>
<dbReference type="Proteomes" id="UP000321523">
    <property type="component" value="Unassembled WGS sequence"/>
</dbReference>
<evidence type="ECO:0000313" key="1">
    <source>
        <dbReference type="EMBL" id="GEO43560.1"/>
    </source>
</evidence>
<reference evidence="1 2" key="1">
    <citation type="submission" date="2019-07" db="EMBL/GenBank/DDBJ databases">
        <title>Whole genome shotgun sequence of Skermanella aerolata NBRC 106429.</title>
        <authorList>
            <person name="Hosoyama A."/>
            <person name="Uohara A."/>
            <person name="Ohji S."/>
            <person name="Ichikawa N."/>
        </authorList>
    </citation>
    <scope>NUCLEOTIDE SEQUENCE [LARGE SCALE GENOMIC DNA]</scope>
    <source>
        <strain evidence="1 2">NBRC 106429</strain>
    </source>
</reference>
<accession>A0A512E500</accession>
<comment type="caution">
    <text evidence="1">The sequence shown here is derived from an EMBL/GenBank/DDBJ whole genome shotgun (WGS) entry which is preliminary data.</text>
</comment>
<protein>
    <recommendedName>
        <fullName evidence="3">Calcium-binding protein</fullName>
    </recommendedName>
</protein>
<keyword evidence="2" id="KW-1185">Reference proteome</keyword>
<dbReference type="RefSeq" id="WP_044437129.1">
    <property type="nucleotide sequence ID" value="NZ_BJYZ01000101.1"/>
</dbReference>
<dbReference type="Gene3D" id="2.150.10.10">
    <property type="entry name" value="Serralysin-like metalloprotease, C-terminal"/>
    <property type="match status" value="1"/>
</dbReference>
<dbReference type="SUPFAM" id="SSF51120">
    <property type="entry name" value="beta-Roll"/>
    <property type="match status" value="1"/>
</dbReference>
<gene>
    <name evidence="1" type="ORF">SAE02_77080</name>
</gene>
<dbReference type="Pfam" id="PF00353">
    <property type="entry name" value="HemolysinCabind"/>
    <property type="match status" value="1"/>
</dbReference>
<dbReference type="OrthoDB" id="7515000at2"/>
<dbReference type="EMBL" id="BJYZ01000101">
    <property type="protein sequence ID" value="GEO43560.1"/>
    <property type="molecule type" value="Genomic_DNA"/>
</dbReference>
<name>A0A512E500_9PROT</name>
<dbReference type="InterPro" id="IPR001343">
    <property type="entry name" value="Hemolysn_Ca-bd"/>
</dbReference>
<evidence type="ECO:0000313" key="2">
    <source>
        <dbReference type="Proteomes" id="UP000321523"/>
    </source>
</evidence>
<dbReference type="AlphaFoldDB" id="A0A512E500"/>